<name>A8SB67_9FIRM</name>
<reference evidence="2 3" key="1">
    <citation type="submission" date="2007-09" db="EMBL/GenBank/DDBJ databases">
        <title>Draft genome sequence of Faecalibacterium prausnitzii M21/2.</title>
        <authorList>
            <person name="Sudarsanam P."/>
            <person name="Ley R."/>
            <person name="Guruge J."/>
            <person name="Turnbaugh P.J."/>
            <person name="Mahowald M."/>
            <person name="Liep D."/>
            <person name="Gordon J."/>
        </authorList>
    </citation>
    <scope>NUCLEOTIDE SEQUENCE [LARGE SCALE GENOMIC DNA]</scope>
    <source>
        <strain evidence="2 3">M21/2</strain>
    </source>
</reference>
<dbReference type="InterPro" id="IPR036086">
    <property type="entry name" value="ParB/Sulfiredoxin_sf"/>
</dbReference>
<evidence type="ECO:0000313" key="2">
    <source>
        <dbReference type="EMBL" id="EDP21758.1"/>
    </source>
</evidence>
<sequence>MAGTEHKLIRERRPLSSIFPADYNPRKELKPSDPEFKNIERSLKEFGYVDPIIINKDGTIVGGHQRASVLKSLGYTEADCIVVDLSKQDEKALNIALNKIGGQWDMALLRDALQDLTLSKVDVNATGYSDDELSVILGDVMLENQREESSIDRMKFIFSLEQFADLQKALQIMGAKYKPDQMETFGNSNKVGNRIYMVVKEWAELKKFKSG</sequence>
<reference evidence="2 3" key="2">
    <citation type="submission" date="2007-09" db="EMBL/GenBank/DDBJ databases">
        <authorList>
            <person name="Fulton L."/>
            <person name="Clifton S."/>
            <person name="Fulton B."/>
            <person name="Xu J."/>
            <person name="Minx P."/>
            <person name="Pepin K.H."/>
            <person name="Johnson M."/>
            <person name="Thiruvilangam P."/>
            <person name="Bhonagiri V."/>
            <person name="Nash W.E."/>
            <person name="Mardis E.R."/>
            <person name="Wilson R.K."/>
        </authorList>
    </citation>
    <scope>NUCLEOTIDE SEQUENCE [LARGE SCALE GENOMIC DNA]</scope>
    <source>
        <strain evidence="2 3">M21/2</strain>
    </source>
</reference>
<organism evidence="2 3">
    <name type="scientific">Faecalibacterium prausnitzii M21/2</name>
    <dbReference type="NCBI Taxonomy" id="411485"/>
    <lineage>
        <taxon>Bacteria</taxon>
        <taxon>Bacillati</taxon>
        <taxon>Bacillota</taxon>
        <taxon>Clostridia</taxon>
        <taxon>Eubacteriales</taxon>
        <taxon>Oscillospiraceae</taxon>
        <taxon>Faecalibacterium</taxon>
    </lineage>
</organism>
<accession>A8SB67</accession>
<gene>
    <name evidence="2" type="ORF">FAEPRAM212_01579</name>
</gene>
<proteinExistence type="predicted"/>
<feature type="domain" description="ParB-like N-terminal" evidence="1">
    <location>
        <begin position="11"/>
        <end position="99"/>
    </location>
</feature>
<dbReference type="Pfam" id="PF02195">
    <property type="entry name" value="ParB_N"/>
    <property type="match status" value="1"/>
</dbReference>
<dbReference type="InterPro" id="IPR003115">
    <property type="entry name" value="ParB_N"/>
</dbReference>
<evidence type="ECO:0000259" key="1">
    <source>
        <dbReference type="SMART" id="SM00470"/>
    </source>
</evidence>
<dbReference type="SMART" id="SM00470">
    <property type="entry name" value="ParB"/>
    <property type="match status" value="1"/>
</dbReference>
<comment type="caution">
    <text evidence="2">The sequence shown here is derived from an EMBL/GenBank/DDBJ whole genome shotgun (WGS) entry which is preliminary data.</text>
</comment>
<dbReference type="EMBL" id="ABED02000025">
    <property type="protein sequence ID" value="EDP21758.1"/>
    <property type="molecule type" value="Genomic_DNA"/>
</dbReference>
<dbReference type="Proteomes" id="UP000005945">
    <property type="component" value="Unassembled WGS sequence"/>
</dbReference>
<dbReference type="SUPFAM" id="SSF110849">
    <property type="entry name" value="ParB/Sulfiredoxin"/>
    <property type="match status" value="1"/>
</dbReference>
<evidence type="ECO:0000313" key="3">
    <source>
        <dbReference type="Proteomes" id="UP000005945"/>
    </source>
</evidence>
<dbReference type="CDD" id="cd16401">
    <property type="entry name" value="ParB_N_like_MT"/>
    <property type="match status" value="1"/>
</dbReference>
<dbReference type="GeneID" id="300079300"/>
<protein>
    <submittedName>
        <fullName evidence="2">ParB-like protein</fullName>
    </submittedName>
</protein>
<dbReference type="AlphaFoldDB" id="A8SB67"/>
<dbReference type="HOGENOM" id="CLU_1281600_0_0_9"/>
<dbReference type="RefSeq" id="WP_005923759.1">
    <property type="nucleotide sequence ID" value="NZ_DS483500.1"/>
</dbReference>
<dbReference type="Gene3D" id="3.90.1530.10">
    <property type="entry name" value="Conserved hypothetical protein from pyrococcus furiosus pfu- 392566-001, ParB domain"/>
    <property type="match status" value="1"/>
</dbReference>